<dbReference type="AlphaFoldDB" id="A0AAN5RZJ7"/>
<evidence type="ECO:0000313" key="2">
    <source>
        <dbReference type="EMBL" id="HAT3808719.1"/>
    </source>
</evidence>
<dbReference type="Gene3D" id="1.10.3670.10">
    <property type="entry name" value="Putative xylanase like domain"/>
    <property type="match status" value="1"/>
</dbReference>
<dbReference type="Gene3D" id="2.30.260.10">
    <property type="entry name" value="putative xylanase like domain"/>
    <property type="match status" value="1"/>
</dbReference>
<keyword evidence="1" id="KW-0732">Signal</keyword>
<accession>A0AAN5RZJ7</accession>
<dbReference type="EMBL" id="DACSWI010000003">
    <property type="protein sequence ID" value="HAT3808719.1"/>
    <property type="molecule type" value="Genomic_DNA"/>
</dbReference>
<dbReference type="InterPro" id="IPR038765">
    <property type="entry name" value="Papain-like_cys_pep_sf"/>
</dbReference>
<feature type="signal peptide" evidence="1">
    <location>
        <begin position="1"/>
        <end position="20"/>
    </location>
</feature>
<comment type="caution">
    <text evidence="2">The sequence shown here is derived from an EMBL/GenBank/DDBJ whole genome shotgun (WGS) entry which is preliminary data.</text>
</comment>
<dbReference type="PROSITE" id="PS51257">
    <property type="entry name" value="PROKAR_LIPOPROTEIN"/>
    <property type="match status" value="1"/>
</dbReference>
<dbReference type="Pfam" id="PF07313">
    <property type="entry name" value="AmiA-like"/>
    <property type="match status" value="1"/>
</dbReference>
<evidence type="ECO:0000313" key="3">
    <source>
        <dbReference type="Proteomes" id="UP000865968"/>
    </source>
</evidence>
<name>A0AAN5RZJ7_MORMO</name>
<reference evidence="2" key="1">
    <citation type="journal article" date="2018" name="Genome Biol.">
        <title>SKESA: strategic k-mer extension for scrupulous assemblies.</title>
        <authorList>
            <person name="Souvorov A."/>
            <person name="Agarwala R."/>
            <person name="Lipman D.J."/>
        </authorList>
    </citation>
    <scope>NUCLEOTIDE SEQUENCE</scope>
    <source>
        <strain evidence="2">Morganella morganii ARLG-3209</strain>
    </source>
</reference>
<dbReference type="InterPro" id="IPR010846">
    <property type="entry name" value="AmiA-like"/>
</dbReference>
<sequence length="277" mass="30180">MNVKALTVPLMFAHLMTACAAPGTEKYQTIMDSVTAGKVSRIIHTDVLPFSGEDHGEVISRVSSAFLGTPYLANTLIGGPDTPESLVANTNGVDCFTFIDYTEALTRSHDQVSFLRNLAAVRYTGGNVSYLSRRHFFSDWSATKPYNARDVTPDISPDYAVADKQLNRKPDGSEYIPGLGIHPRKINYIPGKAISQQVLDNLKTGDYVGVYSSALDGLDVSHVGIVIRHDGKVWFRNASSLAENKKVVDSPLAEYMREKPGIVVLRAESPAMTGDAQ</sequence>
<feature type="chain" id="PRO_5042856108" evidence="1">
    <location>
        <begin position="21"/>
        <end position="277"/>
    </location>
</feature>
<organism evidence="2 3">
    <name type="scientific">Morganella morganii</name>
    <name type="common">Proteus morganii</name>
    <dbReference type="NCBI Taxonomy" id="582"/>
    <lineage>
        <taxon>Bacteria</taxon>
        <taxon>Pseudomonadati</taxon>
        <taxon>Pseudomonadota</taxon>
        <taxon>Gammaproteobacteria</taxon>
        <taxon>Enterobacterales</taxon>
        <taxon>Morganellaceae</taxon>
        <taxon>Morganella</taxon>
    </lineage>
</organism>
<gene>
    <name evidence="2" type="ORF">I8608_001546</name>
</gene>
<dbReference type="Proteomes" id="UP000865968">
    <property type="component" value="Unassembled WGS sequence"/>
</dbReference>
<reference evidence="2" key="2">
    <citation type="submission" date="2020-10" db="EMBL/GenBank/DDBJ databases">
        <authorList>
            <consortium name="NCBI Pathogen Detection Project"/>
        </authorList>
    </citation>
    <scope>NUCLEOTIDE SEQUENCE</scope>
    <source>
        <strain evidence="2">Morganella morganii ARLG-3209</strain>
    </source>
</reference>
<dbReference type="SUPFAM" id="SSF54001">
    <property type="entry name" value="Cysteine proteinases"/>
    <property type="match status" value="1"/>
</dbReference>
<evidence type="ECO:0000256" key="1">
    <source>
        <dbReference type="SAM" id="SignalP"/>
    </source>
</evidence>
<proteinExistence type="predicted"/>
<protein>
    <submittedName>
        <fullName evidence="2">DUF1460 domain-containing protein</fullName>
    </submittedName>
</protein>